<comment type="caution">
    <text evidence="2">The sequence shown here is derived from an EMBL/GenBank/DDBJ whole genome shotgun (WGS) entry which is preliminary data.</text>
</comment>
<evidence type="ECO:0000256" key="1">
    <source>
        <dbReference type="SAM" id="MobiDB-lite"/>
    </source>
</evidence>
<evidence type="ECO:0000313" key="2">
    <source>
        <dbReference type="EMBL" id="CAK9038871.1"/>
    </source>
</evidence>
<organism evidence="2 3">
    <name type="scientific">Durusdinium trenchii</name>
    <dbReference type="NCBI Taxonomy" id="1381693"/>
    <lineage>
        <taxon>Eukaryota</taxon>
        <taxon>Sar</taxon>
        <taxon>Alveolata</taxon>
        <taxon>Dinophyceae</taxon>
        <taxon>Suessiales</taxon>
        <taxon>Symbiodiniaceae</taxon>
        <taxon>Durusdinium</taxon>
    </lineage>
</organism>
<name>A0ABP0LJE3_9DINO</name>
<evidence type="ECO:0000313" key="3">
    <source>
        <dbReference type="Proteomes" id="UP001642464"/>
    </source>
</evidence>
<keyword evidence="3" id="KW-1185">Reference proteome</keyword>
<gene>
    <name evidence="2" type="ORF">SCF082_LOCUS22807</name>
</gene>
<dbReference type="Proteomes" id="UP001642464">
    <property type="component" value="Unassembled WGS sequence"/>
</dbReference>
<accession>A0ABP0LJE3</accession>
<dbReference type="EMBL" id="CAXAMM010016447">
    <property type="protein sequence ID" value="CAK9038871.1"/>
    <property type="molecule type" value="Genomic_DNA"/>
</dbReference>
<protein>
    <submittedName>
        <fullName evidence="2">Uncharacterized protein</fullName>
    </submittedName>
</protein>
<feature type="region of interest" description="Disordered" evidence="1">
    <location>
        <begin position="177"/>
        <end position="200"/>
    </location>
</feature>
<proteinExistence type="predicted"/>
<reference evidence="2 3" key="1">
    <citation type="submission" date="2024-02" db="EMBL/GenBank/DDBJ databases">
        <authorList>
            <person name="Chen Y."/>
            <person name="Shah S."/>
            <person name="Dougan E. K."/>
            <person name="Thang M."/>
            <person name="Chan C."/>
        </authorList>
    </citation>
    <scope>NUCLEOTIDE SEQUENCE [LARGE SCALE GENOMIC DNA]</scope>
</reference>
<sequence length="274" mass="31277">MADQDLALHWEASSVIRSRFRRSLPWLQWPYTKKSDEVEEDEETNPKQHPVCTKSVELNADALLSVLEHFEGGFADIPKLQAEVRVLYQLMKHDVKDAKQSSYLDAWDLRRLYTFCFRRQLDTTKRGQQPRDPKVRLLFKKIGEFRKCWEEERASWDTFESSGSFSWDDNEACYEQVDESDGSGLAAPPPKPTPEPVAHAEPPLNALKEAAASPTPIKPLASSPSLESLANQFAKLDLGIEMSSQQQKNLCELLSQIEMMEASKSETQQSIDRF</sequence>